<dbReference type="Pfam" id="PF04755">
    <property type="entry name" value="PAP_fibrillin"/>
    <property type="match status" value="1"/>
</dbReference>
<dbReference type="STRING" id="210143.A0A1R3GCR0"/>
<evidence type="ECO:0000313" key="7">
    <source>
        <dbReference type="Proteomes" id="UP000188268"/>
    </source>
</evidence>
<comment type="similarity">
    <text evidence="2">Belongs to the PAP/fibrillin family.</text>
</comment>
<evidence type="ECO:0000313" key="6">
    <source>
        <dbReference type="EMBL" id="OMO55857.1"/>
    </source>
</evidence>
<evidence type="ECO:0000256" key="1">
    <source>
        <dbReference type="ARBA" id="ARBA00004474"/>
    </source>
</evidence>
<comment type="caution">
    <text evidence="6">The sequence shown here is derived from an EMBL/GenBank/DDBJ whole genome shotgun (WGS) entry which is preliminary data.</text>
</comment>
<evidence type="ECO:0000256" key="4">
    <source>
        <dbReference type="ARBA" id="ARBA00022946"/>
    </source>
</evidence>
<proteinExistence type="inferred from homology"/>
<feature type="non-terminal residue" evidence="6">
    <location>
        <position position="181"/>
    </location>
</feature>
<feature type="domain" description="Plastid lipid-associated protein/fibrillin conserved" evidence="5">
    <location>
        <begin position="19"/>
        <end position="166"/>
    </location>
</feature>
<gene>
    <name evidence="6" type="ORF">CCACVL1_26952</name>
</gene>
<dbReference type="OrthoDB" id="201321at2759"/>
<keyword evidence="3" id="KW-0934">Plastid</keyword>
<evidence type="ECO:0000256" key="3">
    <source>
        <dbReference type="ARBA" id="ARBA00022640"/>
    </source>
</evidence>
<dbReference type="EMBL" id="AWWV01014557">
    <property type="protein sequence ID" value="OMO55857.1"/>
    <property type="molecule type" value="Genomic_DNA"/>
</dbReference>
<keyword evidence="4" id="KW-0809">Transit peptide</keyword>
<dbReference type="AlphaFoldDB" id="A0A1R3GCR0"/>
<dbReference type="GO" id="GO:0009536">
    <property type="term" value="C:plastid"/>
    <property type="evidence" value="ECO:0007669"/>
    <property type="project" value="UniProtKB-SubCell"/>
</dbReference>
<accession>A0A1R3GCR0</accession>
<dbReference type="InterPro" id="IPR039633">
    <property type="entry name" value="PAP"/>
</dbReference>
<comment type="subcellular location">
    <subcellularLocation>
        <location evidence="1">Plastid</location>
    </subcellularLocation>
</comment>
<keyword evidence="7" id="KW-1185">Reference proteome</keyword>
<reference evidence="6 7" key="1">
    <citation type="submission" date="2013-09" db="EMBL/GenBank/DDBJ databases">
        <title>Corchorus capsularis genome sequencing.</title>
        <authorList>
            <person name="Alam M."/>
            <person name="Haque M.S."/>
            <person name="Islam M.S."/>
            <person name="Emdad E.M."/>
            <person name="Islam M.M."/>
            <person name="Ahmed B."/>
            <person name="Halim A."/>
            <person name="Hossen Q.M.M."/>
            <person name="Hossain M.Z."/>
            <person name="Ahmed R."/>
            <person name="Khan M.M."/>
            <person name="Islam R."/>
            <person name="Rashid M.M."/>
            <person name="Khan S.A."/>
            <person name="Rahman M.S."/>
            <person name="Alam M."/>
        </authorList>
    </citation>
    <scope>NUCLEOTIDE SEQUENCE [LARGE SCALE GENOMIC DNA]</scope>
    <source>
        <strain evidence="7">cv. CVL-1</strain>
        <tissue evidence="6">Whole seedling</tissue>
    </source>
</reference>
<organism evidence="6 7">
    <name type="scientific">Corchorus capsularis</name>
    <name type="common">Jute</name>
    <dbReference type="NCBI Taxonomy" id="210143"/>
    <lineage>
        <taxon>Eukaryota</taxon>
        <taxon>Viridiplantae</taxon>
        <taxon>Streptophyta</taxon>
        <taxon>Embryophyta</taxon>
        <taxon>Tracheophyta</taxon>
        <taxon>Spermatophyta</taxon>
        <taxon>Magnoliopsida</taxon>
        <taxon>eudicotyledons</taxon>
        <taxon>Gunneridae</taxon>
        <taxon>Pentapetalae</taxon>
        <taxon>rosids</taxon>
        <taxon>malvids</taxon>
        <taxon>Malvales</taxon>
        <taxon>Malvaceae</taxon>
        <taxon>Grewioideae</taxon>
        <taxon>Apeibeae</taxon>
        <taxon>Corchorus</taxon>
    </lineage>
</organism>
<dbReference type="InterPro" id="IPR006843">
    <property type="entry name" value="PAP/fibrillin_dom"/>
</dbReference>
<name>A0A1R3GCR0_COCAP</name>
<sequence length="181" mass="20334">MEVEEKEKEASKDRTVDLIKANFYQAVQGINRGIFGVQSARKSEIEELVELLESRNPTPDPALHLDKVGGCWKLVYSTITILGVKRTKLGLRHFLTLGDIYQTIDVAKAKAINVIKFEVRGLSLLHGQLTIEASFKISSKSRVDICYDKSTITPDQLGNVLNKKYDLLLSIFNPEGWLQIS</sequence>
<evidence type="ECO:0000256" key="2">
    <source>
        <dbReference type="ARBA" id="ARBA00005845"/>
    </source>
</evidence>
<evidence type="ECO:0000259" key="5">
    <source>
        <dbReference type="Pfam" id="PF04755"/>
    </source>
</evidence>
<dbReference type="Proteomes" id="UP000188268">
    <property type="component" value="Unassembled WGS sequence"/>
</dbReference>
<dbReference type="PANTHER" id="PTHR31906">
    <property type="entry name" value="PLASTID-LIPID-ASSOCIATED PROTEIN 4, CHLOROPLASTIC-RELATED"/>
    <property type="match status" value="1"/>
</dbReference>
<protein>
    <recommendedName>
        <fullName evidence="5">Plastid lipid-associated protein/fibrillin conserved domain-containing protein</fullName>
    </recommendedName>
</protein>